<dbReference type="Proteomes" id="UP001165122">
    <property type="component" value="Unassembled WGS sequence"/>
</dbReference>
<feature type="transmembrane region" description="Helical" evidence="7">
    <location>
        <begin position="189"/>
        <end position="208"/>
    </location>
</feature>
<dbReference type="EMBL" id="BRXW01000087">
    <property type="protein sequence ID" value="GMI05482.1"/>
    <property type="molecule type" value="Genomic_DNA"/>
</dbReference>
<evidence type="ECO:0000256" key="2">
    <source>
        <dbReference type="ARBA" id="ARBA00007467"/>
    </source>
</evidence>
<dbReference type="SUPFAM" id="SSF103473">
    <property type="entry name" value="MFS general substrate transporter"/>
    <property type="match status" value="1"/>
</dbReference>
<keyword evidence="10" id="KW-1185">Reference proteome</keyword>
<evidence type="ECO:0000256" key="5">
    <source>
        <dbReference type="ARBA" id="ARBA00022989"/>
    </source>
</evidence>
<evidence type="ECO:0000313" key="10">
    <source>
        <dbReference type="Proteomes" id="UP001165122"/>
    </source>
</evidence>
<dbReference type="InterPro" id="IPR036259">
    <property type="entry name" value="MFS_trans_sf"/>
</dbReference>
<accession>A0A9W7CF81</accession>
<evidence type="ECO:0000256" key="3">
    <source>
        <dbReference type="ARBA" id="ARBA00022448"/>
    </source>
</evidence>
<feature type="region of interest" description="Disordered" evidence="8">
    <location>
        <begin position="1"/>
        <end position="66"/>
    </location>
</feature>
<dbReference type="PANTHER" id="PTHR10981:SF0">
    <property type="entry name" value="BATTENIN"/>
    <property type="match status" value="1"/>
</dbReference>
<dbReference type="OrthoDB" id="5965864at2759"/>
<keyword evidence="3" id="KW-0813">Transport</keyword>
<evidence type="ECO:0000256" key="1">
    <source>
        <dbReference type="ARBA" id="ARBA00004127"/>
    </source>
</evidence>
<evidence type="ECO:0000256" key="4">
    <source>
        <dbReference type="ARBA" id="ARBA00022692"/>
    </source>
</evidence>
<evidence type="ECO:0000313" key="9">
    <source>
        <dbReference type="EMBL" id="GMI05482.1"/>
    </source>
</evidence>
<comment type="caution">
    <text evidence="7">Lacks conserved residue(s) required for the propagation of feature annotation.</text>
</comment>
<dbReference type="GO" id="GO:0051453">
    <property type="term" value="P:regulation of intracellular pH"/>
    <property type="evidence" value="ECO:0007669"/>
    <property type="project" value="TreeGrafter"/>
</dbReference>
<keyword evidence="4 7" id="KW-0812">Transmembrane</keyword>
<gene>
    <name evidence="9" type="ORF">TrLO_g3094</name>
</gene>
<evidence type="ECO:0000256" key="7">
    <source>
        <dbReference type="RuleBase" id="RU361113"/>
    </source>
</evidence>
<feature type="compositionally biased region" description="Low complexity" evidence="8">
    <location>
        <begin position="44"/>
        <end position="66"/>
    </location>
</feature>
<dbReference type="GO" id="GO:0016020">
    <property type="term" value="C:membrane"/>
    <property type="evidence" value="ECO:0007669"/>
    <property type="project" value="InterPro"/>
</dbReference>
<feature type="transmembrane region" description="Helical" evidence="7">
    <location>
        <begin position="373"/>
        <end position="391"/>
    </location>
</feature>
<keyword evidence="6 7" id="KW-0472">Membrane</keyword>
<dbReference type="PRINTS" id="PR01315">
    <property type="entry name" value="BATTENIN"/>
</dbReference>
<comment type="similarity">
    <text evidence="2 7">Belongs to the battenin family.</text>
</comment>
<evidence type="ECO:0000256" key="6">
    <source>
        <dbReference type="ARBA" id="ARBA00023136"/>
    </source>
</evidence>
<dbReference type="AlphaFoldDB" id="A0A9W7CF81"/>
<dbReference type="PANTHER" id="PTHR10981">
    <property type="entry name" value="BATTENIN"/>
    <property type="match status" value="1"/>
</dbReference>
<reference evidence="10" key="1">
    <citation type="journal article" date="2023" name="Commun. Biol.">
        <title>Genome analysis of Parmales, the sister group of diatoms, reveals the evolutionary specialization of diatoms from phago-mixotrophs to photoautotrophs.</title>
        <authorList>
            <person name="Ban H."/>
            <person name="Sato S."/>
            <person name="Yoshikawa S."/>
            <person name="Yamada K."/>
            <person name="Nakamura Y."/>
            <person name="Ichinomiya M."/>
            <person name="Sato N."/>
            <person name="Blanc-Mathieu R."/>
            <person name="Endo H."/>
            <person name="Kuwata A."/>
            <person name="Ogata H."/>
        </authorList>
    </citation>
    <scope>NUCLEOTIDE SEQUENCE [LARGE SCALE GENOMIC DNA]</scope>
    <source>
        <strain evidence="10">NIES 3700</strain>
    </source>
</reference>
<proteinExistence type="inferred from homology"/>
<dbReference type="GO" id="GO:0012505">
    <property type="term" value="C:endomembrane system"/>
    <property type="evidence" value="ECO:0007669"/>
    <property type="project" value="UniProtKB-SubCell"/>
</dbReference>
<dbReference type="Pfam" id="PF02487">
    <property type="entry name" value="CLN3"/>
    <property type="match status" value="1"/>
</dbReference>
<comment type="caution">
    <text evidence="9">The sequence shown here is derived from an EMBL/GenBank/DDBJ whole genome shotgun (WGS) entry which is preliminary data.</text>
</comment>
<name>A0A9W7CF81_9STRA</name>
<comment type="subcellular location">
    <subcellularLocation>
        <location evidence="1">Endomembrane system</location>
        <topology evidence="1">Multi-pass membrane protein</topology>
    </subcellularLocation>
</comment>
<dbReference type="Gene3D" id="1.20.1250.20">
    <property type="entry name" value="MFS general substrate transporter like domains"/>
    <property type="match status" value="1"/>
</dbReference>
<organism evidence="9 10">
    <name type="scientific">Triparma laevis f. longispina</name>
    <dbReference type="NCBI Taxonomy" id="1714387"/>
    <lineage>
        <taxon>Eukaryota</taxon>
        <taxon>Sar</taxon>
        <taxon>Stramenopiles</taxon>
        <taxon>Ochrophyta</taxon>
        <taxon>Bolidophyceae</taxon>
        <taxon>Parmales</taxon>
        <taxon>Triparmaceae</taxon>
        <taxon>Triparma</taxon>
    </lineage>
</organism>
<feature type="transmembrane region" description="Helical" evidence="7">
    <location>
        <begin position="342"/>
        <end position="361"/>
    </location>
</feature>
<dbReference type="InterPro" id="IPR003492">
    <property type="entry name" value="Battenin_disease_Cln3"/>
</dbReference>
<protein>
    <recommendedName>
        <fullName evidence="11">Protein BTN</fullName>
    </recommendedName>
</protein>
<keyword evidence="5 7" id="KW-1133">Transmembrane helix</keyword>
<feature type="transmembrane region" description="Helical" evidence="7">
    <location>
        <begin position="220"/>
        <end position="239"/>
    </location>
</feature>
<sequence>MPRRKKSSSKPPTPVPAVPTAMAVPIDPSYDTSTQPLLSEDLESQSSTTHQTFQSTSSPRLSSTPPSKPLLSFSSQLSWWSIGLLNNISFVICAASAVDILPSSVGAVYLANSFPSLLIRLSAPYWFDKVTYARRMFVAFILYILGFLLVGLASSSNLKLVGVALVSAQCGLGETSMLALQSRYHVKSLTLWSSGTGAAGILGYFYVVMVHRWMGLSNELTLVVSTFFGVCYFFVFRTFSIPEMPKDEEEDTDADGVSKTKTDTNLSLKERLKLTLSLWRWGVPLIVVYFAEYAMQSGTWSAIGFPVEDENARKTFYQNANWCYQVGVLISRSSGTVWKPKLITLWVMPFLQVGILVLSTLNASEHWWWDNSLLASAVVVGLFGGAVYVNGFRMIGEEVRADVRELAIAGAAVSCDIGTNLGEAAGLWIQAWEERRNGI</sequence>
<feature type="transmembrane region" description="Helical" evidence="7">
    <location>
        <begin position="135"/>
        <end position="154"/>
    </location>
</feature>
<dbReference type="GO" id="GO:0005773">
    <property type="term" value="C:vacuole"/>
    <property type="evidence" value="ECO:0007669"/>
    <property type="project" value="TreeGrafter"/>
</dbReference>
<evidence type="ECO:0000256" key="8">
    <source>
        <dbReference type="SAM" id="MobiDB-lite"/>
    </source>
</evidence>
<evidence type="ECO:0008006" key="11">
    <source>
        <dbReference type="Google" id="ProtNLM"/>
    </source>
</evidence>